<feature type="compositionally biased region" description="Basic residues" evidence="1">
    <location>
        <begin position="55"/>
        <end position="65"/>
    </location>
</feature>
<protein>
    <submittedName>
        <fullName evidence="2">Uncharacterized protein</fullName>
    </submittedName>
</protein>
<evidence type="ECO:0000256" key="1">
    <source>
        <dbReference type="SAM" id="MobiDB-lite"/>
    </source>
</evidence>
<accession>A0A9D4QBZ3</accession>
<dbReference type="EMBL" id="JABSTV010001246">
    <property type="protein sequence ID" value="KAH7975466.1"/>
    <property type="molecule type" value="Genomic_DNA"/>
</dbReference>
<dbReference type="Proteomes" id="UP000821837">
    <property type="component" value="Chromosome 10"/>
</dbReference>
<reference evidence="2" key="2">
    <citation type="submission" date="2021-09" db="EMBL/GenBank/DDBJ databases">
        <authorList>
            <person name="Jia N."/>
            <person name="Wang J."/>
            <person name="Shi W."/>
            <person name="Du L."/>
            <person name="Sun Y."/>
            <person name="Zhan W."/>
            <person name="Jiang J."/>
            <person name="Wang Q."/>
            <person name="Zhang B."/>
            <person name="Ji P."/>
            <person name="Sakyi L.B."/>
            <person name="Cui X."/>
            <person name="Yuan T."/>
            <person name="Jiang B."/>
            <person name="Yang W."/>
            <person name="Lam T.T.-Y."/>
            <person name="Chang Q."/>
            <person name="Ding S."/>
            <person name="Wang X."/>
            <person name="Zhu J."/>
            <person name="Ruan X."/>
            <person name="Zhao L."/>
            <person name="Wei J."/>
            <person name="Que T."/>
            <person name="Du C."/>
            <person name="Cheng J."/>
            <person name="Dai P."/>
            <person name="Han X."/>
            <person name="Huang E."/>
            <person name="Gao Y."/>
            <person name="Liu J."/>
            <person name="Shao H."/>
            <person name="Ye R."/>
            <person name="Li L."/>
            <person name="Wei W."/>
            <person name="Wang X."/>
            <person name="Wang C."/>
            <person name="Huo Q."/>
            <person name="Li W."/>
            <person name="Guo W."/>
            <person name="Chen H."/>
            <person name="Chen S."/>
            <person name="Zhou L."/>
            <person name="Zhou L."/>
            <person name="Ni X."/>
            <person name="Tian J."/>
            <person name="Zhou Y."/>
            <person name="Sheng Y."/>
            <person name="Liu T."/>
            <person name="Pan Y."/>
            <person name="Xia L."/>
            <person name="Li J."/>
            <person name="Zhao F."/>
            <person name="Cao W."/>
        </authorList>
    </citation>
    <scope>NUCLEOTIDE SEQUENCE</scope>
    <source>
        <strain evidence="2">Rsan-2018</strain>
        <tissue evidence="2">Larvae</tissue>
    </source>
</reference>
<feature type="region of interest" description="Disordered" evidence="1">
    <location>
        <begin position="1"/>
        <end position="147"/>
    </location>
</feature>
<keyword evidence="3" id="KW-1185">Reference proteome</keyword>
<feature type="compositionally biased region" description="Basic and acidic residues" evidence="1">
    <location>
        <begin position="118"/>
        <end position="131"/>
    </location>
</feature>
<sequence length="208" mass="22533">MGDHHPNETAGPSRLPTDGPKMSDRAVVSVPCDSTDSSSVEDMESEADFATFTSRRLKRKLRRTSSSRDSQPALDTGKQRQRNHSGHQLDKSTTVQAKHMTAQHNASTPICRAPRPSDAQKEAEPAKHADASDAEWPSLPSGAIGKTTSWAASPTVAHNDRQDFEKTQSILKNLLKSIRAILCELQTPGAKAAVQILNVLEPLLVALP</sequence>
<evidence type="ECO:0000313" key="2">
    <source>
        <dbReference type="EMBL" id="KAH7975466.1"/>
    </source>
</evidence>
<comment type="caution">
    <text evidence="2">The sequence shown here is derived from an EMBL/GenBank/DDBJ whole genome shotgun (WGS) entry which is preliminary data.</text>
</comment>
<gene>
    <name evidence="2" type="ORF">HPB52_001795</name>
</gene>
<feature type="compositionally biased region" description="Polar residues" evidence="1">
    <location>
        <begin position="91"/>
        <end position="108"/>
    </location>
</feature>
<evidence type="ECO:0000313" key="3">
    <source>
        <dbReference type="Proteomes" id="UP000821837"/>
    </source>
</evidence>
<name>A0A9D4QBZ3_RHISA</name>
<dbReference type="AlphaFoldDB" id="A0A9D4QBZ3"/>
<proteinExistence type="predicted"/>
<organism evidence="2 3">
    <name type="scientific">Rhipicephalus sanguineus</name>
    <name type="common">Brown dog tick</name>
    <name type="synonym">Ixodes sanguineus</name>
    <dbReference type="NCBI Taxonomy" id="34632"/>
    <lineage>
        <taxon>Eukaryota</taxon>
        <taxon>Metazoa</taxon>
        <taxon>Ecdysozoa</taxon>
        <taxon>Arthropoda</taxon>
        <taxon>Chelicerata</taxon>
        <taxon>Arachnida</taxon>
        <taxon>Acari</taxon>
        <taxon>Parasitiformes</taxon>
        <taxon>Ixodida</taxon>
        <taxon>Ixodoidea</taxon>
        <taxon>Ixodidae</taxon>
        <taxon>Rhipicephalinae</taxon>
        <taxon>Rhipicephalus</taxon>
        <taxon>Rhipicephalus</taxon>
    </lineage>
</organism>
<reference evidence="2" key="1">
    <citation type="journal article" date="2020" name="Cell">
        <title>Large-Scale Comparative Analyses of Tick Genomes Elucidate Their Genetic Diversity and Vector Capacities.</title>
        <authorList>
            <consortium name="Tick Genome and Microbiome Consortium (TIGMIC)"/>
            <person name="Jia N."/>
            <person name="Wang J."/>
            <person name="Shi W."/>
            <person name="Du L."/>
            <person name="Sun Y."/>
            <person name="Zhan W."/>
            <person name="Jiang J.F."/>
            <person name="Wang Q."/>
            <person name="Zhang B."/>
            <person name="Ji P."/>
            <person name="Bell-Sakyi L."/>
            <person name="Cui X.M."/>
            <person name="Yuan T.T."/>
            <person name="Jiang B.G."/>
            <person name="Yang W.F."/>
            <person name="Lam T.T."/>
            <person name="Chang Q.C."/>
            <person name="Ding S.J."/>
            <person name="Wang X.J."/>
            <person name="Zhu J.G."/>
            <person name="Ruan X.D."/>
            <person name="Zhao L."/>
            <person name="Wei J.T."/>
            <person name="Ye R.Z."/>
            <person name="Que T.C."/>
            <person name="Du C.H."/>
            <person name="Zhou Y.H."/>
            <person name="Cheng J.X."/>
            <person name="Dai P.F."/>
            <person name="Guo W.B."/>
            <person name="Han X.H."/>
            <person name="Huang E.J."/>
            <person name="Li L.F."/>
            <person name="Wei W."/>
            <person name="Gao Y.C."/>
            <person name="Liu J.Z."/>
            <person name="Shao H.Z."/>
            <person name="Wang X."/>
            <person name="Wang C.C."/>
            <person name="Yang T.C."/>
            <person name="Huo Q.B."/>
            <person name="Li W."/>
            <person name="Chen H.Y."/>
            <person name="Chen S.E."/>
            <person name="Zhou L.G."/>
            <person name="Ni X.B."/>
            <person name="Tian J.H."/>
            <person name="Sheng Y."/>
            <person name="Liu T."/>
            <person name="Pan Y.S."/>
            <person name="Xia L.Y."/>
            <person name="Li J."/>
            <person name="Zhao F."/>
            <person name="Cao W.C."/>
        </authorList>
    </citation>
    <scope>NUCLEOTIDE SEQUENCE</scope>
    <source>
        <strain evidence="2">Rsan-2018</strain>
    </source>
</reference>